<reference evidence="1 2" key="1">
    <citation type="journal article" date="2019" name="Sci. Rep.">
        <title>Orb-weaving spider Araneus ventricosus genome elucidates the spidroin gene catalogue.</title>
        <authorList>
            <person name="Kono N."/>
            <person name="Nakamura H."/>
            <person name="Ohtoshi R."/>
            <person name="Moran D.A.P."/>
            <person name="Shinohara A."/>
            <person name="Yoshida Y."/>
            <person name="Fujiwara M."/>
            <person name="Mori M."/>
            <person name="Tomita M."/>
            <person name="Arakawa K."/>
        </authorList>
    </citation>
    <scope>NUCLEOTIDE SEQUENCE [LARGE SCALE GENOMIC DNA]</scope>
</reference>
<sequence length="85" mass="9771">MLFQLSMKASLAGDKVPTSGLEASRFEIQFHRRSTGYVHLVISKSPIMNQTSSSWYGAEVWRLRLRVRCRPRHLIAVQNDESLPK</sequence>
<organism evidence="1 2">
    <name type="scientific">Araneus ventricosus</name>
    <name type="common">Orbweaver spider</name>
    <name type="synonym">Epeira ventricosa</name>
    <dbReference type="NCBI Taxonomy" id="182803"/>
    <lineage>
        <taxon>Eukaryota</taxon>
        <taxon>Metazoa</taxon>
        <taxon>Ecdysozoa</taxon>
        <taxon>Arthropoda</taxon>
        <taxon>Chelicerata</taxon>
        <taxon>Arachnida</taxon>
        <taxon>Araneae</taxon>
        <taxon>Araneomorphae</taxon>
        <taxon>Entelegynae</taxon>
        <taxon>Araneoidea</taxon>
        <taxon>Araneidae</taxon>
        <taxon>Araneus</taxon>
    </lineage>
</organism>
<dbReference type="AlphaFoldDB" id="A0A4Y2HFN7"/>
<dbReference type="EMBL" id="BGPR01001910">
    <property type="protein sequence ID" value="GBM64114.1"/>
    <property type="molecule type" value="Genomic_DNA"/>
</dbReference>
<protein>
    <submittedName>
        <fullName evidence="1">Uncharacterized protein</fullName>
    </submittedName>
</protein>
<gene>
    <name evidence="1" type="ORF">AVEN_159847_1</name>
</gene>
<accession>A0A4Y2HFN7</accession>
<comment type="caution">
    <text evidence="1">The sequence shown here is derived from an EMBL/GenBank/DDBJ whole genome shotgun (WGS) entry which is preliminary data.</text>
</comment>
<name>A0A4Y2HFN7_ARAVE</name>
<evidence type="ECO:0000313" key="1">
    <source>
        <dbReference type="EMBL" id="GBM64114.1"/>
    </source>
</evidence>
<keyword evidence="2" id="KW-1185">Reference proteome</keyword>
<dbReference type="Proteomes" id="UP000499080">
    <property type="component" value="Unassembled WGS sequence"/>
</dbReference>
<proteinExistence type="predicted"/>
<evidence type="ECO:0000313" key="2">
    <source>
        <dbReference type="Proteomes" id="UP000499080"/>
    </source>
</evidence>